<evidence type="ECO:0000313" key="1">
    <source>
        <dbReference type="EMBL" id="CDW35047.1"/>
    </source>
</evidence>
<organism evidence="1">
    <name type="scientific">Lepeophtheirus salmonis</name>
    <name type="common">Salmon louse</name>
    <name type="synonym">Caligus salmonis</name>
    <dbReference type="NCBI Taxonomy" id="72036"/>
    <lineage>
        <taxon>Eukaryota</taxon>
        <taxon>Metazoa</taxon>
        <taxon>Ecdysozoa</taxon>
        <taxon>Arthropoda</taxon>
        <taxon>Crustacea</taxon>
        <taxon>Multicrustacea</taxon>
        <taxon>Hexanauplia</taxon>
        <taxon>Copepoda</taxon>
        <taxon>Siphonostomatoida</taxon>
        <taxon>Caligidae</taxon>
        <taxon>Lepeophtheirus</taxon>
    </lineage>
</organism>
<reference evidence="1" key="1">
    <citation type="submission" date="2014-05" db="EMBL/GenBank/DDBJ databases">
        <authorList>
            <person name="Chronopoulou M."/>
        </authorList>
    </citation>
    <scope>NUCLEOTIDE SEQUENCE</scope>
    <source>
        <tissue evidence="1">Whole organism</tissue>
    </source>
</reference>
<dbReference type="AlphaFoldDB" id="A0A0K2UAS8"/>
<sequence length="25" mass="2784">MPMVGMVRIVQVMMMVNMMVIVEGG</sequence>
<dbReference type="EMBL" id="HACA01017686">
    <property type="protein sequence ID" value="CDW35047.1"/>
    <property type="molecule type" value="Transcribed_RNA"/>
</dbReference>
<proteinExistence type="predicted"/>
<protein>
    <submittedName>
        <fullName evidence="1">Uncharacterized protein</fullName>
    </submittedName>
</protein>
<name>A0A0K2UAS8_LEPSM</name>
<accession>A0A0K2UAS8</accession>